<organism evidence="1 2">
    <name type="scientific">Corticimicrobacter populi</name>
    <dbReference type="NCBI Taxonomy" id="2175229"/>
    <lineage>
        <taxon>Bacteria</taxon>
        <taxon>Pseudomonadati</taxon>
        <taxon>Pseudomonadota</taxon>
        <taxon>Betaproteobacteria</taxon>
        <taxon>Burkholderiales</taxon>
        <taxon>Alcaligenaceae</taxon>
        <taxon>Corticimicrobacter</taxon>
    </lineage>
</organism>
<gene>
    <name evidence="1" type="primary">vasA</name>
    <name evidence="1" type="ORF">DD235_00975</name>
</gene>
<name>A0A2V1K0K5_9BURK</name>
<dbReference type="InterPro" id="IPR010272">
    <property type="entry name" value="T6SS_TssF"/>
</dbReference>
<dbReference type="PANTHER" id="PTHR35370">
    <property type="entry name" value="CYTOPLASMIC PROTEIN-RELATED-RELATED"/>
    <property type="match status" value="1"/>
</dbReference>
<sequence length="571" mass="62861">MLNPYYEQELNNLRTLAAEFGRRNPALAPLLGSSAAVDADVERVLEGVAFLTGLVHQRLDDDFPEFTQTLAQMLFPHFLRPMPCMTILRLNAPADGARAVRVPVGTAYGSVPIDGERAIFRSTQQVDIEPLAMSGLSWERGNGQPALRLNLQFAPGMAAQWRGDRLRFWLGGSLAEAANLYRVLMRQVTRIEMSAPDQAPQRLPASALRPAGFEQAEALVPWPAGAHPAWRLLYDYFALPEKLLFVDLTGLSAWRERRGDLLQLRLVLDSLPDWAPDLTESSLVLNATPAVNLYRHDAHPLQVDHRQPAYRIQPVSQGRGQRRIFSIEDVRGRTAQGQESTYQPFSALAGGAPSYQMRLKPALNEGSGYDCYLSFPLHQGDAGAMRTVSVNLLCTDGPRPDGLRLGEIGQATDSSPARVGCTNIMGVTPYREPTGQGTLLWRVLSHLNANHVTLADCEHLRDLLSLYLSWQRGSDYRQAAGQRQVDALQDVQVRQERRLARGMAVEGSAIEVVCRGSHFAGPGAVFLFGAMLDEFFASCAAVNTFTALTLTDGETGEQLSWPAKVGRGRLL</sequence>
<comment type="caution">
    <text evidence="1">The sequence shown here is derived from an EMBL/GenBank/DDBJ whole genome shotgun (WGS) entry which is preliminary data.</text>
</comment>
<dbReference type="NCBIfam" id="TIGR03359">
    <property type="entry name" value="VI_chp_6"/>
    <property type="match status" value="1"/>
</dbReference>
<dbReference type="AlphaFoldDB" id="A0A2V1K0K5"/>
<dbReference type="Pfam" id="PF05947">
    <property type="entry name" value="T6SS_TssF"/>
    <property type="match status" value="1"/>
</dbReference>
<dbReference type="EMBL" id="QETA01000001">
    <property type="protein sequence ID" value="PWF24794.1"/>
    <property type="molecule type" value="Genomic_DNA"/>
</dbReference>
<proteinExistence type="predicted"/>
<dbReference type="PANTHER" id="PTHR35370:SF1">
    <property type="entry name" value="TYPE VI SECRETION SYSTEM COMPONENT TSSF1"/>
    <property type="match status" value="1"/>
</dbReference>
<keyword evidence="2" id="KW-1185">Reference proteome</keyword>
<reference evidence="2" key="1">
    <citation type="submission" date="2018-05" db="EMBL/GenBank/DDBJ databases">
        <authorList>
            <person name="Li Y."/>
        </authorList>
    </citation>
    <scope>NUCLEOTIDE SEQUENCE [LARGE SCALE GENOMIC DNA]</scope>
    <source>
        <strain evidence="2">3d-2-2</strain>
    </source>
</reference>
<accession>A0A2V1K0K5</accession>
<dbReference type="Proteomes" id="UP000245212">
    <property type="component" value="Unassembled WGS sequence"/>
</dbReference>
<evidence type="ECO:0000313" key="2">
    <source>
        <dbReference type="Proteomes" id="UP000245212"/>
    </source>
</evidence>
<dbReference type="RefSeq" id="WP_109060198.1">
    <property type="nucleotide sequence ID" value="NZ_QETA01000001.1"/>
</dbReference>
<dbReference type="PIRSF" id="PIRSF028304">
    <property type="entry name" value="UCP028304"/>
    <property type="match status" value="1"/>
</dbReference>
<protein>
    <submittedName>
        <fullName evidence="1">Type VI secretion system baseplate subunit TssF</fullName>
    </submittedName>
</protein>
<evidence type="ECO:0000313" key="1">
    <source>
        <dbReference type="EMBL" id="PWF24794.1"/>
    </source>
</evidence>